<organism evidence="1 2">
    <name type="scientific">Pseudomonas paralactis</name>
    <dbReference type="NCBI Taxonomy" id="1615673"/>
    <lineage>
        <taxon>Bacteria</taxon>
        <taxon>Pseudomonadati</taxon>
        <taxon>Pseudomonadota</taxon>
        <taxon>Gammaproteobacteria</taxon>
        <taxon>Pseudomonadales</taxon>
        <taxon>Pseudomonadaceae</taxon>
        <taxon>Pseudomonas</taxon>
    </lineage>
</organism>
<evidence type="ECO:0008006" key="3">
    <source>
        <dbReference type="Google" id="ProtNLM"/>
    </source>
</evidence>
<comment type="caution">
    <text evidence="1">The sequence shown here is derived from an EMBL/GenBank/DDBJ whole genome shotgun (WGS) entry which is preliminary data.</text>
</comment>
<dbReference type="EMBL" id="JYLN01000001">
    <property type="protein sequence ID" value="KRP74827.1"/>
    <property type="molecule type" value="Genomic_DNA"/>
</dbReference>
<dbReference type="AlphaFoldDB" id="A0A0R3AVR3"/>
<dbReference type="Gene3D" id="3.40.50.1110">
    <property type="entry name" value="SGNH hydrolase"/>
    <property type="match status" value="1"/>
</dbReference>
<dbReference type="GO" id="GO:0016788">
    <property type="term" value="F:hydrolase activity, acting on ester bonds"/>
    <property type="evidence" value="ECO:0007669"/>
    <property type="project" value="UniProtKB-ARBA"/>
</dbReference>
<dbReference type="OrthoDB" id="7022686at2"/>
<name>A0A0R3AVR3_9PSED</name>
<protein>
    <recommendedName>
        <fullName evidence="3">SGNH hydrolase-type esterase domain-containing protein</fullName>
    </recommendedName>
</protein>
<dbReference type="RefSeq" id="WP_057700670.1">
    <property type="nucleotide sequence ID" value="NZ_JYLN01000001.1"/>
</dbReference>
<evidence type="ECO:0000313" key="2">
    <source>
        <dbReference type="Proteomes" id="UP000050852"/>
    </source>
</evidence>
<gene>
    <name evidence="1" type="ORF">TX23_01160</name>
</gene>
<dbReference type="Proteomes" id="UP000050852">
    <property type="component" value="Unassembled WGS sequence"/>
</dbReference>
<proteinExistence type="predicted"/>
<accession>A0A0R3AVR3</accession>
<dbReference type="InterPro" id="IPR036514">
    <property type="entry name" value="SGNH_hydro_sf"/>
</dbReference>
<sequence length="653" mass="69169">MTVSTIGSIAEFDTNGVTTNYPFYFKFLANEDLIVTYIDPAGTSTVLTLGTHYTVNGAGNDLGGSIVTTTALAGPGQLVVAREMEAFQQTSLRNQGKFLAETHEDVFDRLTMLIQQGFSLFSRALKRPYGRDYFFAENRRIKNVLDPIDPQDAATSIWVSRFVAGVVGAITGPINNALNIFYRAPNGTSRVVQDIAVADGTTLVGRGSGTLEDFLLTLALKSELESTFEVGRADLPLDRVLDSTDYNSLNFCAAAAGKIRSIPLEASVSWKANTEVGFFNDSDAVLRIAPIAGVSIITPVGKVAKVTARGRANIRRITANRWHITGDLDSGKQYGANFAFGDSITFGIGSTPVGGIYVNGYVRNLATYQGRIVTISAVAASMVYDQAAVMFAFTIDSTFTTSLMIGTNDNRVYLDDAYRKDCFATGHLACLSWLAVPDTLKVFPNNAACTYTGSWGTSSYGKIFTRFTTTVGATVTVPFSGPVVYLNILRTDGNVATGEVRVDGVLRSTVNFAGPGTGTLLSPSPAAAGAVGPSALRIGGLSDGPHSLELKIITVGSGGSATFLGISVPPTSGVLPRVNAMTIIRSSDSSTDARVAAYNALIATNVAILKRDGLDIAISNTNAVIEPSTDLADTLHPNDQGHNKIARQAALDF</sequence>
<evidence type="ECO:0000313" key="1">
    <source>
        <dbReference type="EMBL" id="KRP74827.1"/>
    </source>
</evidence>
<dbReference type="Gene3D" id="2.60.120.260">
    <property type="entry name" value="Galactose-binding domain-like"/>
    <property type="match status" value="1"/>
</dbReference>
<dbReference type="PATRIC" id="fig|1615673.3.peg.1155"/>
<reference evidence="1 2" key="1">
    <citation type="submission" date="2015-02" db="EMBL/GenBank/DDBJ databases">
        <title>Two Pseudomonas sp. nov., isolated from raw milk.</title>
        <authorList>
            <person name="Wenning M."/>
            <person name="von Neubeck M."/>
            <person name="Huptas C."/>
            <person name="Scherer S."/>
        </authorList>
    </citation>
    <scope>NUCLEOTIDE SEQUENCE [LARGE SCALE GENOMIC DNA]</scope>
    <source>
        <strain evidence="1 2">DSM 29164</strain>
    </source>
</reference>